<accession>A0ABQ2DJV7</accession>
<keyword evidence="3" id="KW-1185">Reference proteome</keyword>
<dbReference type="Proteomes" id="UP000606115">
    <property type="component" value="Unassembled WGS sequence"/>
</dbReference>
<gene>
    <name evidence="2" type="ORF">GCM10007173_18710</name>
</gene>
<sequence length="107" mass="11061">MEQHPATPSSADQPITVLVHAAPRFWPFVLTGAVLGALIGAIIGFLGEPSMDYTVGSAIGFFAMFCAGLGIGLGALAFVIIDRVTSRKTTQKLAVPLAGDTTSEQQG</sequence>
<keyword evidence="1" id="KW-0472">Membrane</keyword>
<evidence type="ECO:0000313" key="3">
    <source>
        <dbReference type="Proteomes" id="UP000606115"/>
    </source>
</evidence>
<dbReference type="GeneID" id="303304236"/>
<keyword evidence="1" id="KW-0812">Transmembrane</keyword>
<evidence type="ECO:0008006" key="4">
    <source>
        <dbReference type="Google" id="ProtNLM"/>
    </source>
</evidence>
<name>A0ABQ2DJV7_9MICC</name>
<reference evidence="3" key="1">
    <citation type="journal article" date="2019" name="Int. J. Syst. Evol. Microbiol.">
        <title>The Global Catalogue of Microorganisms (GCM) 10K type strain sequencing project: providing services to taxonomists for standard genome sequencing and annotation.</title>
        <authorList>
            <consortium name="The Broad Institute Genomics Platform"/>
            <consortium name="The Broad Institute Genome Sequencing Center for Infectious Disease"/>
            <person name="Wu L."/>
            <person name="Ma J."/>
        </authorList>
    </citation>
    <scope>NUCLEOTIDE SEQUENCE [LARGE SCALE GENOMIC DNA]</scope>
    <source>
        <strain evidence="3">CGMCC 1.3685</strain>
    </source>
</reference>
<organism evidence="2 3">
    <name type="scientific">Glutamicibacter ardleyensis</name>
    <dbReference type="NCBI Taxonomy" id="225894"/>
    <lineage>
        <taxon>Bacteria</taxon>
        <taxon>Bacillati</taxon>
        <taxon>Actinomycetota</taxon>
        <taxon>Actinomycetes</taxon>
        <taxon>Micrococcales</taxon>
        <taxon>Micrococcaceae</taxon>
        <taxon>Glutamicibacter</taxon>
    </lineage>
</organism>
<dbReference type="EMBL" id="BMKX01000003">
    <property type="protein sequence ID" value="GGJ60171.1"/>
    <property type="molecule type" value="Genomic_DNA"/>
</dbReference>
<evidence type="ECO:0000313" key="2">
    <source>
        <dbReference type="EMBL" id="GGJ60171.1"/>
    </source>
</evidence>
<proteinExistence type="predicted"/>
<keyword evidence="1" id="KW-1133">Transmembrane helix</keyword>
<dbReference type="RefSeq" id="WP_096257054.1">
    <property type="nucleotide sequence ID" value="NZ_BMKX01000003.1"/>
</dbReference>
<comment type="caution">
    <text evidence="2">The sequence shown here is derived from an EMBL/GenBank/DDBJ whole genome shotgun (WGS) entry which is preliminary data.</text>
</comment>
<evidence type="ECO:0000256" key="1">
    <source>
        <dbReference type="SAM" id="Phobius"/>
    </source>
</evidence>
<feature type="transmembrane region" description="Helical" evidence="1">
    <location>
        <begin position="58"/>
        <end position="81"/>
    </location>
</feature>
<feature type="transmembrane region" description="Helical" evidence="1">
    <location>
        <begin position="25"/>
        <end position="46"/>
    </location>
</feature>
<protein>
    <recommendedName>
        <fullName evidence="4">MFS transporter</fullName>
    </recommendedName>
</protein>